<feature type="compositionally biased region" description="Low complexity" evidence="7">
    <location>
        <begin position="118"/>
        <end position="128"/>
    </location>
</feature>
<dbReference type="Gene3D" id="1.10.8.10">
    <property type="entry name" value="DNA helicase RuvA subunit, C-terminal domain"/>
    <property type="match status" value="2"/>
</dbReference>
<dbReference type="PROSITE" id="PS50030">
    <property type="entry name" value="UBA"/>
    <property type="match status" value="2"/>
</dbReference>
<dbReference type="AlphaFoldDB" id="A0AA38IAE4"/>
<dbReference type="Gene3D" id="3.10.20.90">
    <property type="entry name" value="Phosphatidylinositol 3-kinase Catalytic Subunit, Chain A, domain 1"/>
    <property type="match status" value="1"/>
</dbReference>
<proteinExistence type="inferred from homology"/>
<evidence type="ECO:0000256" key="5">
    <source>
        <dbReference type="ARBA" id="ARBA00023242"/>
    </source>
</evidence>
<evidence type="ECO:0000256" key="1">
    <source>
        <dbReference type="ARBA" id="ARBA00009878"/>
    </source>
</evidence>
<evidence type="ECO:0000256" key="7">
    <source>
        <dbReference type="SAM" id="MobiDB-lite"/>
    </source>
</evidence>
<feature type="compositionally biased region" description="Pro residues" evidence="7">
    <location>
        <begin position="99"/>
        <end position="117"/>
    </location>
</feature>
<feature type="compositionally biased region" description="Low complexity" evidence="7">
    <location>
        <begin position="268"/>
        <end position="285"/>
    </location>
</feature>
<evidence type="ECO:0000259" key="8">
    <source>
        <dbReference type="PROSITE" id="PS50030"/>
    </source>
</evidence>
<evidence type="ECO:0000259" key="9">
    <source>
        <dbReference type="PROSITE" id="PS50053"/>
    </source>
</evidence>
<dbReference type="InterPro" id="IPR029071">
    <property type="entry name" value="Ubiquitin-like_domsf"/>
</dbReference>
<dbReference type="PANTHER" id="PTHR10621:SF0">
    <property type="entry name" value="UV EXCISION REPAIR PROTEIN RAD23"/>
    <property type="match status" value="1"/>
</dbReference>
<dbReference type="PRINTS" id="PR01839">
    <property type="entry name" value="RAD23PROTEIN"/>
</dbReference>
<evidence type="ECO:0000256" key="4">
    <source>
        <dbReference type="ARBA" id="ARBA00023204"/>
    </source>
</evidence>
<evidence type="ECO:0000313" key="11">
    <source>
        <dbReference type="Proteomes" id="UP001168821"/>
    </source>
</evidence>
<dbReference type="SMART" id="SM00165">
    <property type="entry name" value="UBA"/>
    <property type="match status" value="2"/>
</dbReference>
<dbReference type="Gene3D" id="1.10.10.540">
    <property type="entry name" value="XPC-binding domain"/>
    <property type="match status" value="1"/>
</dbReference>
<gene>
    <name evidence="10" type="ORF">Zmor_016502</name>
</gene>
<dbReference type="CDD" id="cd14427">
    <property type="entry name" value="UBA2_HR23A"/>
    <property type="match status" value="1"/>
</dbReference>
<dbReference type="GO" id="GO:0070628">
    <property type="term" value="F:proteasome binding"/>
    <property type="evidence" value="ECO:0007669"/>
    <property type="project" value="TreeGrafter"/>
</dbReference>
<feature type="region of interest" description="Disordered" evidence="7">
    <location>
        <begin position="79"/>
        <end position="132"/>
    </location>
</feature>
<dbReference type="InterPro" id="IPR006636">
    <property type="entry name" value="STI1_HS-bd"/>
</dbReference>
<keyword evidence="6" id="KW-0963">Cytoplasm</keyword>
<dbReference type="Pfam" id="PF00240">
    <property type="entry name" value="ubiquitin"/>
    <property type="match status" value="1"/>
</dbReference>
<keyword evidence="11" id="KW-1185">Reference proteome</keyword>
<feature type="region of interest" description="Disordered" evidence="7">
    <location>
        <begin position="266"/>
        <end position="299"/>
    </location>
</feature>
<dbReference type="SUPFAM" id="SSF101238">
    <property type="entry name" value="XPC-binding domain"/>
    <property type="match status" value="1"/>
</dbReference>
<keyword evidence="3 6" id="KW-0227">DNA damage</keyword>
<evidence type="ECO:0000256" key="6">
    <source>
        <dbReference type="RuleBase" id="RU367049"/>
    </source>
</evidence>
<dbReference type="EMBL" id="JALNTZ010000005">
    <property type="protein sequence ID" value="KAJ3650399.1"/>
    <property type="molecule type" value="Genomic_DNA"/>
</dbReference>
<feature type="compositionally biased region" description="Low complexity" evidence="7">
    <location>
        <begin position="89"/>
        <end position="98"/>
    </location>
</feature>
<comment type="caution">
    <text evidence="10">The sequence shown here is derived from an EMBL/GenBank/DDBJ whole genome shotgun (WGS) entry which is preliminary data.</text>
</comment>
<feature type="domain" description="Ubiquitin-like" evidence="9">
    <location>
        <begin position="1"/>
        <end position="78"/>
    </location>
</feature>
<comment type="function">
    <text evidence="6">Multiubiquitin chain receptor involved in modulation of proteasomal degradation. Involved in nucleotide excision repair.</text>
</comment>
<feature type="domain" description="UBA" evidence="8">
    <location>
        <begin position="142"/>
        <end position="182"/>
    </location>
</feature>
<organism evidence="10 11">
    <name type="scientific">Zophobas morio</name>
    <dbReference type="NCBI Taxonomy" id="2755281"/>
    <lineage>
        <taxon>Eukaryota</taxon>
        <taxon>Metazoa</taxon>
        <taxon>Ecdysozoa</taxon>
        <taxon>Arthropoda</taxon>
        <taxon>Hexapoda</taxon>
        <taxon>Insecta</taxon>
        <taxon>Pterygota</taxon>
        <taxon>Neoptera</taxon>
        <taxon>Endopterygota</taxon>
        <taxon>Coleoptera</taxon>
        <taxon>Polyphaga</taxon>
        <taxon>Cucujiformia</taxon>
        <taxon>Tenebrionidae</taxon>
        <taxon>Zophobas</taxon>
    </lineage>
</organism>
<dbReference type="InterPro" id="IPR004806">
    <property type="entry name" value="Rad23"/>
</dbReference>
<dbReference type="FunFam" id="1.10.8.10:FF:000003">
    <property type="entry name" value="UV excision repair protein RAD23 homolog"/>
    <property type="match status" value="1"/>
</dbReference>
<dbReference type="FunFam" id="3.10.20.90:FF:000069">
    <property type="entry name" value="UV excision repair protein RAD23"/>
    <property type="match status" value="1"/>
</dbReference>
<protein>
    <recommendedName>
        <fullName evidence="6">UV excision repair protein RAD23</fullName>
    </recommendedName>
</protein>
<accession>A0AA38IAE4</accession>
<dbReference type="InterPro" id="IPR009060">
    <property type="entry name" value="UBA-like_sf"/>
</dbReference>
<dbReference type="Proteomes" id="UP001168821">
    <property type="component" value="Unassembled WGS sequence"/>
</dbReference>
<dbReference type="PANTHER" id="PTHR10621">
    <property type="entry name" value="UV EXCISION REPAIR PROTEIN RAD23"/>
    <property type="match status" value="1"/>
</dbReference>
<dbReference type="FunFam" id="1.10.10.540:FF:000001">
    <property type="entry name" value="UV excision repair protein RAD23 B"/>
    <property type="match status" value="1"/>
</dbReference>
<dbReference type="InterPro" id="IPR036353">
    <property type="entry name" value="XPC-bd_sf"/>
</dbReference>
<reference evidence="10" key="1">
    <citation type="journal article" date="2023" name="G3 (Bethesda)">
        <title>Whole genome assemblies of Zophobas morio and Tenebrio molitor.</title>
        <authorList>
            <person name="Kaur S."/>
            <person name="Stinson S.A."/>
            <person name="diCenzo G.C."/>
        </authorList>
    </citation>
    <scope>NUCLEOTIDE SEQUENCE</scope>
    <source>
        <strain evidence="10">QUZm001</strain>
    </source>
</reference>
<dbReference type="SMART" id="SM00213">
    <property type="entry name" value="UBQ"/>
    <property type="match status" value="1"/>
</dbReference>
<dbReference type="GO" id="GO:0005654">
    <property type="term" value="C:nucleoplasm"/>
    <property type="evidence" value="ECO:0007669"/>
    <property type="project" value="TreeGrafter"/>
</dbReference>
<feature type="compositionally biased region" description="Gly residues" evidence="7">
    <location>
        <begin position="286"/>
        <end position="296"/>
    </location>
</feature>
<evidence type="ECO:0000313" key="10">
    <source>
        <dbReference type="EMBL" id="KAJ3650399.1"/>
    </source>
</evidence>
<dbReference type="FunFam" id="1.10.8.10:FF:000002">
    <property type="entry name" value="UV excision repair protein RAD23 homolog"/>
    <property type="match status" value="1"/>
</dbReference>
<dbReference type="SUPFAM" id="SSF46934">
    <property type="entry name" value="UBA-like"/>
    <property type="match status" value="2"/>
</dbReference>
<sequence length="350" mass="37652">MKITVRNLYQKNFIIHIDPSKTVKDLKQQIEAEKGKEYRWDYQKLIYRGKILKDETPLLEYNIDEDKFIVIMVSKPEAGSEVANSGDNSSTATTQPSAAPAPTPASAPAAAPAPAPAAAPVQPAQPTANLSRSAESTLLMGEDYENMVQNIVDMGYPRDQVEQALRASYNNPDRAVEYLINGIPAMTEDQEAAPSMSGIDERQSDANDPLAFLRSQPQFQQMKQVVQQNPQLLNAVLQQLGQTNPALLNLISQNQESFVRLLNEPSSGAPAAAAPGNAPAAPLAAQGGGGGGGGGAPPQAAIQFTPQDKDAIERLKALGFPEHLVVQAYFACEKNENLAANFLLSQNFDD</sequence>
<comment type="subcellular location">
    <subcellularLocation>
        <location evidence="6">Nucleus</location>
    </subcellularLocation>
    <subcellularLocation>
        <location evidence="6">Cytoplasm</location>
    </subcellularLocation>
</comment>
<dbReference type="GO" id="GO:0006289">
    <property type="term" value="P:nucleotide-excision repair"/>
    <property type="evidence" value="ECO:0007669"/>
    <property type="project" value="UniProtKB-UniRule"/>
</dbReference>
<dbReference type="GO" id="GO:0043161">
    <property type="term" value="P:proteasome-mediated ubiquitin-dependent protein catabolic process"/>
    <property type="evidence" value="ECO:0007669"/>
    <property type="project" value="UniProtKB-UniRule"/>
</dbReference>
<dbReference type="GO" id="GO:0043130">
    <property type="term" value="F:ubiquitin binding"/>
    <property type="evidence" value="ECO:0007669"/>
    <property type="project" value="UniProtKB-UniRule"/>
</dbReference>
<dbReference type="SMART" id="SM00727">
    <property type="entry name" value="STI1"/>
    <property type="match status" value="1"/>
</dbReference>
<name>A0AA38IAE4_9CUCU</name>
<dbReference type="GO" id="GO:0003684">
    <property type="term" value="F:damaged DNA binding"/>
    <property type="evidence" value="ECO:0007669"/>
    <property type="project" value="UniProtKB-UniRule"/>
</dbReference>
<dbReference type="GO" id="GO:0031593">
    <property type="term" value="F:polyubiquitin modification-dependent protein binding"/>
    <property type="evidence" value="ECO:0007669"/>
    <property type="project" value="UniProtKB-UniRule"/>
</dbReference>
<dbReference type="SUPFAM" id="SSF54236">
    <property type="entry name" value="Ubiquitin-like"/>
    <property type="match status" value="1"/>
</dbReference>
<dbReference type="InterPro" id="IPR000626">
    <property type="entry name" value="Ubiquitin-like_dom"/>
</dbReference>
<dbReference type="Pfam" id="PF09280">
    <property type="entry name" value="XPC-binding"/>
    <property type="match status" value="1"/>
</dbReference>
<keyword evidence="5 6" id="KW-0539">Nucleus</keyword>
<dbReference type="InterPro" id="IPR015360">
    <property type="entry name" value="XPC-bd"/>
</dbReference>
<evidence type="ECO:0000256" key="3">
    <source>
        <dbReference type="ARBA" id="ARBA00022763"/>
    </source>
</evidence>
<dbReference type="Pfam" id="PF00627">
    <property type="entry name" value="UBA"/>
    <property type="match status" value="2"/>
</dbReference>
<dbReference type="CDD" id="cd01805">
    <property type="entry name" value="Ubl_Rad23"/>
    <property type="match status" value="1"/>
</dbReference>
<keyword evidence="4 6" id="KW-0234">DNA repair</keyword>
<keyword evidence="2" id="KW-0677">Repeat</keyword>
<dbReference type="PROSITE" id="PS50053">
    <property type="entry name" value="UBIQUITIN_2"/>
    <property type="match status" value="1"/>
</dbReference>
<feature type="domain" description="UBA" evidence="8">
    <location>
        <begin position="306"/>
        <end position="346"/>
    </location>
</feature>
<dbReference type="InterPro" id="IPR015940">
    <property type="entry name" value="UBA"/>
</dbReference>
<comment type="similarity">
    <text evidence="1 6">Belongs to the RAD23 family.</text>
</comment>
<dbReference type="GO" id="GO:0005829">
    <property type="term" value="C:cytosol"/>
    <property type="evidence" value="ECO:0007669"/>
    <property type="project" value="TreeGrafter"/>
</dbReference>
<dbReference type="CDD" id="cd14378">
    <property type="entry name" value="UBA1_Rhp23p_like"/>
    <property type="match status" value="1"/>
</dbReference>
<evidence type="ECO:0000256" key="2">
    <source>
        <dbReference type="ARBA" id="ARBA00022737"/>
    </source>
</evidence>